<dbReference type="EMBL" id="CP009043">
    <property type="protein sequence ID" value="AII15239.1"/>
    <property type="molecule type" value="Genomic_DNA"/>
</dbReference>
<dbReference type="InterPro" id="IPR036909">
    <property type="entry name" value="Cyt_c-like_dom_sf"/>
</dbReference>
<dbReference type="RefSeq" id="WP_038454955.1">
    <property type="nucleotide sequence ID" value="NZ_CP009043.1"/>
</dbReference>
<evidence type="ECO:0000256" key="1">
    <source>
        <dbReference type="ARBA" id="ARBA00022617"/>
    </source>
</evidence>
<keyword evidence="3 4" id="KW-0408">Iron</keyword>
<feature type="chain" id="PRO_5009743413" evidence="5">
    <location>
        <begin position="21"/>
        <end position="105"/>
    </location>
</feature>
<dbReference type="eggNOG" id="COG2863">
    <property type="taxonomic scope" value="Bacteria"/>
</dbReference>
<sequence length="105" mass="10972">MKKVLFASALVAFACSAAFSADGATLFNKCKACHGAKAEKVYLNKVPALVSVDAAERLALMKEYKAGTINGGKGKFNMGAVMKGQMASLSEADMAAVNDYISTLK</sequence>
<dbReference type="InterPro" id="IPR009056">
    <property type="entry name" value="Cyt_c-like_dom"/>
</dbReference>
<feature type="domain" description="Cytochrome c" evidence="6">
    <location>
        <begin position="18"/>
        <end position="105"/>
    </location>
</feature>
<evidence type="ECO:0000313" key="8">
    <source>
        <dbReference type="Proteomes" id="UP000028486"/>
    </source>
</evidence>
<evidence type="ECO:0000259" key="6">
    <source>
        <dbReference type="PROSITE" id="PS51007"/>
    </source>
</evidence>
<dbReference type="GO" id="GO:0009055">
    <property type="term" value="F:electron transfer activity"/>
    <property type="evidence" value="ECO:0007669"/>
    <property type="project" value="InterPro"/>
</dbReference>
<keyword evidence="7" id="KW-0413">Isomerase</keyword>
<feature type="signal peptide" evidence="5">
    <location>
        <begin position="1"/>
        <end position="20"/>
    </location>
</feature>
<proteinExistence type="predicted"/>
<evidence type="ECO:0000256" key="2">
    <source>
        <dbReference type="ARBA" id="ARBA00022723"/>
    </source>
</evidence>
<gene>
    <name evidence="7" type="primary">cccA1</name>
    <name evidence="7" type="ORF">CIG1485E_1416</name>
</gene>
<dbReference type="Proteomes" id="UP000028486">
    <property type="component" value="Chromosome"/>
</dbReference>
<keyword evidence="1 4" id="KW-0349">Heme</keyword>
<dbReference type="PROSITE" id="PS51007">
    <property type="entry name" value="CYTC"/>
    <property type="match status" value="1"/>
</dbReference>
<dbReference type="PROSITE" id="PS51257">
    <property type="entry name" value="PROKAR_LIPOPROTEIN"/>
    <property type="match status" value="1"/>
</dbReference>
<reference evidence="8" key="1">
    <citation type="journal article" date="2014" name="Genome Announc.">
        <title>Complete Genome Sequence of Campylobacter iguaniorum Strain 1485ET, Isolated from a Bearded Dragon (Pogona vitticeps).</title>
        <authorList>
            <person name="Gilbert M.J."/>
            <person name="Miller W.G."/>
            <person name="Yee E."/>
            <person name="Kik M."/>
            <person name="Wagenaar J.A."/>
            <person name="Duim B."/>
        </authorList>
    </citation>
    <scope>NUCLEOTIDE SEQUENCE [LARGE SCALE GENOMIC DNA]</scope>
    <source>
        <strain evidence="8">1485E</strain>
    </source>
</reference>
<evidence type="ECO:0000256" key="4">
    <source>
        <dbReference type="PROSITE-ProRule" id="PRU00433"/>
    </source>
</evidence>
<protein>
    <submittedName>
        <fullName evidence="7">Periplasmic monoheme cytochrome c553</fullName>
        <ecNumber evidence="7">5.1.1.3</ecNumber>
    </submittedName>
</protein>
<keyword evidence="2 4" id="KW-0479">Metal-binding</keyword>
<dbReference type="Gene3D" id="1.10.760.10">
    <property type="entry name" value="Cytochrome c-like domain"/>
    <property type="match status" value="1"/>
</dbReference>
<dbReference type="GO" id="GO:0020037">
    <property type="term" value="F:heme binding"/>
    <property type="evidence" value="ECO:0007669"/>
    <property type="project" value="InterPro"/>
</dbReference>
<dbReference type="STRING" id="1244531.CIG2463D_1609"/>
<dbReference type="HOGENOM" id="CLU_128253_3_0_7"/>
<evidence type="ECO:0000313" key="7">
    <source>
        <dbReference type="EMBL" id="AII15239.1"/>
    </source>
</evidence>
<dbReference type="GO" id="GO:0046872">
    <property type="term" value="F:metal ion binding"/>
    <property type="evidence" value="ECO:0007669"/>
    <property type="project" value="UniProtKB-KW"/>
</dbReference>
<keyword evidence="5" id="KW-0732">Signal</keyword>
<organism evidence="7 8">
    <name type="scientific">Campylobacter iguaniorum</name>
    <dbReference type="NCBI Taxonomy" id="1244531"/>
    <lineage>
        <taxon>Bacteria</taxon>
        <taxon>Pseudomonadati</taxon>
        <taxon>Campylobacterota</taxon>
        <taxon>Epsilonproteobacteria</taxon>
        <taxon>Campylobacterales</taxon>
        <taxon>Campylobacteraceae</taxon>
        <taxon>Campylobacter</taxon>
    </lineage>
</organism>
<keyword evidence="8" id="KW-1185">Reference proteome</keyword>
<evidence type="ECO:0000256" key="3">
    <source>
        <dbReference type="ARBA" id="ARBA00023004"/>
    </source>
</evidence>
<dbReference type="EC" id="5.1.1.3" evidence="7"/>
<dbReference type="PATRIC" id="fig|1244531.5.peg.1616"/>
<dbReference type="SUPFAM" id="SSF46626">
    <property type="entry name" value="Cytochrome c"/>
    <property type="match status" value="1"/>
</dbReference>
<dbReference type="AlphaFoldDB" id="A0A076FHF2"/>
<dbReference type="KEGG" id="caj:CIG1485E_1416"/>
<dbReference type="GO" id="GO:0008881">
    <property type="term" value="F:glutamate racemase activity"/>
    <property type="evidence" value="ECO:0007669"/>
    <property type="project" value="UniProtKB-EC"/>
</dbReference>
<name>A0A076FHF2_9BACT</name>
<dbReference type="OrthoDB" id="5340148at2"/>
<dbReference type="Pfam" id="PF00034">
    <property type="entry name" value="Cytochrom_C"/>
    <property type="match status" value="1"/>
</dbReference>
<evidence type="ECO:0000256" key="5">
    <source>
        <dbReference type="SAM" id="SignalP"/>
    </source>
</evidence>
<accession>A0A076FHF2</accession>